<reference evidence="3 4" key="1">
    <citation type="submission" date="2019-10" db="EMBL/GenBank/DDBJ databases">
        <title>Dictyobacter vulcani sp. nov., within the class Ktedonobacteria, isolated from soil of volcanic Mt. Zao.</title>
        <authorList>
            <person name="Zheng Y."/>
            <person name="Wang C.M."/>
            <person name="Sakai Y."/>
            <person name="Abe K."/>
            <person name="Yokota A."/>
            <person name="Yabe S."/>
        </authorList>
    </citation>
    <scope>NUCLEOTIDE SEQUENCE [LARGE SCALE GENOMIC DNA]</scope>
    <source>
        <strain evidence="3 4">W12</strain>
    </source>
</reference>
<proteinExistence type="predicted"/>
<evidence type="ECO:0000313" key="4">
    <source>
        <dbReference type="Proteomes" id="UP000326912"/>
    </source>
</evidence>
<keyword evidence="1" id="KW-0328">Glycosyltransferase</keyword>
<dbReference type="SUPFAM" id="SSF53756">
    <property type="entry name" value="UDP-Glycosyltransferase/glycogen phosphorylase"/>
    <property type="match status" value="1"/>
</dbReference>
<evidence type="ECO:0000313" key="3">
    <source>
        <dbReference type="EMBL" id="GER90905.1"/>
    </source>
</evidence>
<dbReference type="InterPro" id="IPR051199">
    <property type="entry name" value="LPS_LOS_Heptosyltrfase"/>
</dbReference>
<dbReference type="AlphaFoldDB" id="A0A5J4KSN7"/>
<name>A0A5J4KSN7_9CHLR</name>
<organism evidence="3 4">
    <name type="scientific">Dictyobacter vulcani</name>
    <dbReference type="NCBI Taxonomy" id="2607529"/>
    <lineage>
        <taxon>Bacteria</taxon>
        <taxon>Bacillati</taxon>
        <taxon>Chloroflexota</taxon>
        <taxon>Ktedonobacteria</taxon>
        <taxon>Ktedonobacterales</taxon>
        <taxon>Dictyobacteraceae</taxon>
        <taxon>Dictyobacter</taxon>
    </lineage>
</organism>
<comment type="caution">
    <text evidence="3">The sequence shown here is derived from an EMBL/GenBank/DDBJ whole genome shotgun (WGS) entry which is preliminary data.</text>
</comment>
<dbReference type="GO" id="GO:0008713">
    <property type="term" value="F:ADP-heptose-lipopolysaccharide heptosyltransferase activity"/>
    <property type="evidence" value="ECO:0007669"/>
    <property type="project" value="TreeGrafter"/>
</dbReference>
<dbReference type="GO" id="GO:0005829">
    <property type="term" value="C:cytosol"/>
    <property type="evidence" value="ECO:0007669"/>
    <property type="project" value="TreeGrafter"/>
</dbReference>
<keyword evidence="4" id="KW-1185">Reference proteome</keyword>
<accession>A0A5J4KSN7</accession>
<dbReference type="Gene3D" id="3.40.50.2000">
    <property type="entry name" value="Glycogen Phosphorylase B"/>
    <property type="match status" value="2"/>
</dbReference>
<sequence>MEYYDSLRDRQNATDVIPDVKKIAVLRADTLGDFIFILPALEALRRTYANAEIVLLGRGWHATFLENRPAPIDRVIVVPPYAGVSEETEFPENQNELKQFFAAMRAEHFDLAIQLHDGGRYANPFLLKLGAQTSAGLKTPDAVPLDRWLPYSALQHEIIRYQEVVSLVGVPKPVDSWPRLAVTQADLDASLAIVPAHQQFLVALHPGASEPRQRWPAAKFAAVGDALARLGARIVVIGTQTEKELTASVVQQMHMPAQDLAGQLSPGSLTGLLARCRLLVSNETGPQRVAGAIGTATVGIYWCLNMITAMPLSRLQQRPLVSWQLHCPACDHNVLYETCKHSDSLVASISTAEVITAARELISQI</sequence>
<evidence type="ECO:0000256" key="2">
    <source>
        <dbReference type="ARBA" id="ARBA00022679"/>
    </source>
</evidence>
<dbReference type="GO" id="GO:0009244">
    <property type="term" value="P:lipopolysaccharide core region biosynthetic process"/>
    <property type="evidence" value="ECO:0007669"/>
    <property type="project" value="TreeGrafter"/>
</dbReference>
<dbReference type="Proteomes" id="UP000326912">
    <property type="component" value="Unassembled WGS sequence"/>
</dbReference>
<gene>
    <name evidence="3" type="ORF">KDW_50670</name>
</gene>
<dbReference type="Pfam" id="PF01075">
    <property type="entry name" value="Glyco_transf_9"/>
    <property type="match status" value="1"/>
</dbReference>
<keyword evidence="2 3" id="KW-0808">Transferase</keyword>
<dbReference type="EMBL" id="BKZW01000003">
    <property type="protein sequence ID" value="GER90905.1"/>
    <property type="molecule type" value="Genomic_DNA"/>
</dbReference>
<dbReference type="CDD" id="cd03789">
    <property type="entry name" value="GT9_LPS_heptosyltransferase"/>
    <property type="match status" value="1"/>
</dbReference>
<evidence type="ECO:0000256" key="1">
    <source>
        <dbReference type="ARBA" id="ARBA00022676"/>
    </source>
</evidence>
<dbReference type="InterPro" id="IPR002201">
    <property type="entry name" value="Glyco_trans_9"/>
</dbReference>
<dbReference type="PANTHER" id="PTHR30160">
    <property type="entry name" value="TETRAACYLDISACCHARIDE 4'-KINASE-RELATED"/>
    <property type="match status" value="1"/>
</dbReference>
<dbReference type="RefSeq" id="WP_151758613.1">
    <property type="nucleotide sequence ID" value="NZ_BKZW01000003.1"/>
</dbReference>
<protein>
    <submittedName>
        <fullName evidence="3">LPS biosynthesis-related glycosyltransferase</fullName>
    </submittedName>
</protein>